<sequence length="99" mass="11549">MIKQQSIFTLGINYLIVQTIIIVCNRLKYQYVLETQNILTKISVAADTLVARFIPTINNFKNSKSYKHSFRGQQSQFKCKTYSDYLMVLFRVTILEDEG</sequence>
<organism evidence="1">
    <name type="scientific">Hexamita inflata</name>
    <dbReference type="NCBI Taxonomy" id="28002"/>
    <lineage>
        <taxon>Eukaryota</taxon>
        <taxon>Metamonada</taxon>
        <taxon>Diplomonadida</taxon>
        <taxon>Hexamitidae</taxon>
        <taxon>Hexamitinae</taxon>
        <taxon>Hexamita</taxon>
    </lineage>
</organism>
<accession>A0AA86VF31</accession>
<dbReference type="AlphaFoldDB" id="A0AA86VF31"/>
<keyword evidence="3" id="KW-1185">Reference proteome</keyword>
<dbReference type="Proteomes" id="UP001642409">
    <property type="component" value="Unassembled WGS sequence"/>
</dbReference>
<comment type="caution">
    <text evidence="1">The sequence shown here is derived from an EMBL/GenBank/DDBJ whole genome shotgun (WGS) entry which is preliminary data.</text>
</comment>
<evidence type="ECO:0000313" key="3">
    <source>
        <dbReference type="Proteomes" id="UP001642409"/>
    </source>
</evidence>
<proteinExistence type="predicted"/>
<protein>
    <submittedName>
        <fullName evidence="2">Hypothetical_protein</fullName>
    </submittedName>
</protein>
<name>A0AA86VF31_9EUKA</name>
<gene>
    <name evidence="2" type="ORF">HINF_LOCUS29459</name>
    <name evidence="1" type="ORF">HINF_LOCUS52473</name>
</gene>
<evidence type="ECO:0000313" key="2">
    <source>
        <dbReference type="EMBL" id="CAL6024118.1"/>
    </source>
</evidence>
<dbReference type="EMBL" id="CAXDID020000095">
    <property type="protein sequence ID" value="CAL6024118.1"/>
    <property type="molecule type" value="Genomic_DNA"/>
</dbReference>
<evidence type="ECO:0000313" key="1">
    <source>
        <dbReference type="EMBL" id="CAI9964828.1"/>
    </source>
</evidence>
<reference evidence="1" key="1">
    <citation type="submission" date="2023-06" db="EMBL/GenBank/DDBJ databases">
        <authorList>
            <person name="Kurt Z."/>
        </authorList>
    </citation>
    <scope>NUCLEOTIDE SEQUENCE</scope>
</reference>
<reference evidence="2 3" key="2">
    <citation type="submission" date="2024-07" db="EMBL/GenBank/DDBJ databases">
        <authorList>
            <person name="Akdeniz Z."/>
        </authorList>
    </citation>
    <scope>NUCLEOTIDE SEQUENCE [LARGE SCALE GENOMIC DNA]</scope>
</reference>
<dbReference type="EMBL" id="CATOUU010000983">
    <property type="protein sequence ID" value="CAI9964828.1"/>
    <property type="molecule type" value="Genomic_DNA"/>
</dbReference>